<dbReference type="GO" id="GO:0009288">
    <property type="term" value="C:bacterial-type flagellum"/>
    <property type="evidence" value="ECO:0007669"/>
    <property type="project" value="UniProtKB-SubCell"/>
</dbReference>
<comment type="subunit">
    <text evidence="2">In C.crescentus, the flagellar filament is composed of multiple flagellins of 29 kDa; 27 kDa and 25 kDa.</text>
</comment>
<feature type="domain" description="Flagellin N-terminal" evidence="5">
    <location>
        <begin position="5"/>
        <end position="140"/>
    </location>
</feature>
<dbReference type="InterPro" id="IPR001492">
    <property type="entry name" value="Flagellin"/>
</dbReference>
<comment type="similarity">
    <text evidence="1 4">Belongs to the bacterial flagellin family.</text>
</comment>
<proteinExistence type="inferred from homology"/>
<evidence type="ECO:0000256" key="2">
    <source>
        <dbReference type="ARBA" id="ARBA00011829"/>
    </source>
</evidence>
<feature type="domain" description="Flagellin C-terminal" evidence="6">
    <location>
        <begin position="514"/>
        <end position="597"/>
    </location>
</feature>
<dbReference type="Gene3D" id="1.20.1330.10">
    <property type="entry name" value="f41 fragment of flagellin, N-terminal domain"/>
    <property type="match status" value="2"/>
</dbReference>
<accession>A0A7W9L793</accession>
<dbReference type="SUPFAM" id="SSF64518">
    <property type="entry name" value="Phase 1 flagellin"/>
    <property type="match status" value="1"/>
</dbReference>
<dbReference type="Pfam" id="PF00669">
    <property type="entry name" value="Flagellin_N"/>
    <property type="match status" value="1"/>
</dbReference>
<comment type="caution">
    <text evidence="7">The sequence shown here is derived from an EMBL/GenBank/DDBJ whole genome shotgun (WGS) entry which is preliminary data.</text>
</comment>
<comment type="subcellular location">
    <subcellularLocation>
        <location evidence="4">Secreted</location>
    </subcellularLocation>
    <subcellularLocation>
        <location evidence="4">Bacterial flagellum</location>
    </subcellularLocation>
</comment>
<keyword evidence="3 4" id="KW-0975">Bacterial flagellum</keyword>
<dbReference type="AlphaFoldDB" id="A0A7W9L793"/>
<keyword evidence="4" id="KW-0964">Secreted</keyword>
<comment type="function">
    <text evidence="4">Flagellin is the subunit protein which polymerizes to form the filaments of bacterial flagella.</text>
</comment>
<dbReference type="Proteomes" id="UP000556201">
    <property type="component" value="Unassembled WGS sequence"/>
</dbReference>
<reference evidence="7 8" key="1">
    <citation type="submission" date="2020-08" db="EMBL/GenBank/DDBJ databases">
        <title>Functional genomics of gut bacteria from endangered species of beetles.</title>
        <authorList>
            <person name="Carlos-Shanley C."/>
        </authorList>
    </citation>
    <scope>NUCLEOTIDE SEQUENCE [LARGE SCALE GENOMIC DNA]</scope>
    <source>
        <strain evidence="7 8">S00192</strain>
    </source>
</reference>
<protein>
    <recommendedName>
        <fullName evidence="4">Flagellin</fullName>
    </recommendedName>
</protein>
<dbReference type="RefSeq" id="WP_184280353.1">
    <property type="nucleotide sequence ID" value="NZ_JACHLJ010000009.1"/>
</dbReference>
<dbReference type="GO" id="GO:0005198">
    <property type="term" value="F:structural molecule activity"/>
    <property type="evidence" value="ECO:0007669"/>
    <property type="project" value="UniProtKB-UniRule"/>
</dbReference>
<dbReference type="EMBL" id="JACHLJ010000009">
    <property type="protein sequence ID" value="MBB5773215.1"/>
    <property type="molecule type" value="Genomic_DNA"/>
</dbReference>
<dbReference type="PANTHER" id="PTHR42792">
    <property type="entry name" value="FLAGELLIN"/>
    <property type="match status" value="1"/>
</dbReference>
<evidence type="ECO:0000259" key="6">
    <source>
        <dbReference type="Pfam" id="PF00700"/>
    </source>
</evidence>
<gene>
    <name evidence="7" type="ORF">HNP47_003240</name>
</gene>
<sequence>MPSSIHTNRSALQAVQAVNSAGRDLKAAQNRISTGFKVGGAKDNGAIFAVASAMRAESGGWGVVATGLNRVQSITDVALMGAERISELLGELQQHAVALNDSLSATARQAVIDQMTGMIAEIDRIARSTEFDGINLLTGRPTTVTTTTTTYGLPSTPLSQPAFPQMAALPPGSFSSTTSSVSYSLPVSPLTPPTFDAAVASISGSNSQTVVADAGATAGRVSLLLDAYGAPDVVEIWQDGVRVAASGQPYAPNGDPVTAGTAVTGPNILSFDYDPAKGQALEFRFNEGLSVTGTAWTVGGLILQDPSEPPPAAIQTSTPTGTLQTTAAFDPPLASANPEQVAVALDEKPSGVATSYGFSAGAVAGRIDIVFDAFDIPDTVEVWQGGARIAASGRTYTSGGAAVGSGVPVMGQNVISFDYDPAKGPLDVRFNNAGADSDSAWVVGAISLSPFGSPMTTASAVASSFQSAGFGPLNLDVFTTPSGETMRVSSRDLTASGLGLDPMDFTDPKVTLGRVKNALNRATESSAYFGNRNISLGRAALFAVKSRDALDAGIGNLVDADLAKESAKLQAAQIRQELATQTLSIANGQPQWLLSLFRPD</sequence>
<evidence type="ECO:0000259" key="5">
    <source>
        <dbReference type="Pfam" id="PF00669"/>
    </source>
</evidence>
<dbReference type="Pfam" id="PF00700">
    <property type="entry name" value="Flagellin_C"/>
    <property type="match status" value="1"/>
</dbReference>
<evidence type="ECO:0000313" key="8">
    <source>
        <dbReference type="Proteomes" id="UP000556201"/>
    </source>
</evidence>
<keyword evidence="7" id="KW-0966">Cell projection</keyword>
<keyword evidence="7" id="KW-0282">Flagellum</keyword>
<evidence type="ECO:0000256" key="3">
    <source>
        <dbReference type="ARBA" id="ARBA00023143"/>
    </source>
</evidence>
<dbReference type="InterPro" id="IPR001029">
    <property type="entry name" value="Flagellin_N"/>
</dbReference>
<name>A0A7W9L793_BREVE</name>
<evidence type="ECO:0000256" key="1">
    <source>
        <dbReference type="ARBA" id="ARBA00005709"/>
    </source>
</evidence>
<organism evidence="7 8">
    <name type="scientific">Brevundimonas vesicularis</name>
    <name type="common">Pseudomonas vesicularis</name>
    <dbReference type="NCBI Taxonomy" id="41276"/>
    <lineage>
        <taxon>Bacteria</taxon>
        <taxon>Pseudomonadati</taxon>
        <taxon>Pseudomonadota</taxon>
        <taxon>Alphaproteobacteria</taxon>
        <taxon>Caulobacterales</taxon>
        <taxon>Caulobacteraceae</taxon>
        <taxon>Brevundimonas</taxon>
    </lineage>
</organism>
<dbReference type="GO" id="GO:0005576">
    <property type="term" value="C:extracellular region"/>
    <property type="evidence" value="ECO:0007669"/>
    <property type="project" value="UniProtKB-SubCell"/>
</dbReference>
<dbReference type="InterPro" id="IPR046358">
    <property type="entry name" value="Flagellin_C"/>
</dbReference>
<evidence type="ECO:0000313" key="7">
    <source>
        <dbReference type="EMBL" id="MBB5773215.1"/>
    </source>
</evidence>
<evidence type="ECO:0000256" key="4">
    <source>
        <dbReference type="RuleBase" id="RU362073"/>
    </source>
</evidence>
<keyword evidence="7" id="KW-0969">Cilium</keyword>
<dbReference type="PANTHER" id="PTHR42792:SF2">
    <property type="entry name" value="FLAGELLIN"/>
    <property type="match status" value="1"/>
</dbReference>